<comment type="caution">
    <text evidence="1">The sequence shown here is derived from an EMBL/GenBank/DDBJ whole genome shotgun (WGS) entry which is preliminary data.</text>
</comment>
<protein>
    <recommendedName>
        <fullName evidence="3">Reverse transcriptase RNase H-like domain-containing protein</fullName>
    </recommendedName>
</protein>
<evidence type="ECO:0000313" key="2">
    <source>
        <dbReference type="Proteomes" id="UP000198211"/>
    </source>
</evidence>
<organism evidence="1 2">
    <name type="scientific">Phytophthora megakarya</name>
    <dbReference type="NCBI Taxonomy" id="4795"/>
    <lineage>
        <taxon>Eukaryota</taxon>
        <taxon>Sar</taxon>
        <taxon>Stramenopiles</taxon>
        <taxon>Oomycota</taxon>
        <taxon>Peronosporomycetes</taxon>
        <taxon>Peronosporales</taxon>
        <taxon>Peronosporaceae</taxon>
        <taxon>Phytophthora</taxon>
    </lineage>
</organism>
<gene>
    <name evidence="1" type="ORF">PHMEG_0006247</name>
</gene>
<evidence type="ECO:0000313" key="1">
    <source>
        <dbReference type="EMBL" id="OWZ19512.1"/>
    </source>
</evidence>
<accession>A0A225WPP6</accession>
<dbReference type="OrthoDB" id="94313at2759"/>
<proteinExistence type="predicted"/>
<sequence>MYFFAPDKEVKKHARGKLLRWALKFSKPHYVVEHIRGPKNVWADMLSCWEVIASGVATSRRLELHMAIWPSIAALKTIQDSTTPPAVAVPDELGLYKLDGRIWVPPTATALIQRLWIIAHCGQQGRRG</sequence>
<evidence type="ECO:0008006" key="3">
    <source>
        <dbReference type="Google" id="ProtNLM"/>
    </source>
</evidence>
<dbReference type="EMBL" id="NBNE01000435">
    <property type="protein sequence ID" value="OWZ19512.1"/>
    <property type="molecule type" value="Genomic_DNA"/>
</dbReference>
<dbReference type="AlphaFoldDB" id="A0A225WPP6"/>
<name>A0A225WPP6_9STRA</name>
<reference evidence="2" key="1">
    <citation type="submission" date="2017-03" db="EMBL/GenBank/DDBJ databases">
        <title>Phytopthora megakarya and P. palmivora, two closely related causual agents of cacao black pod achieved similar genome size and gene model numbers by different mechanisms.</title>
        <authorList>
            <person name="Ali S."/>
            <person name="Shao J."/>
            <person name="Larry D.J."/>
            <person name="Kronmiller B."/>
            <person name="Shen D."/>
            <person name="Strem M.D."/>
            <person name="Melnick R.L."/>
            <person name="Guiltinan M.J."/>
            <person name="Tyler B.M."/>
            <person name="Meinhardt L.W."/>
            <person name="Bailey B.A."/>
        </authorList>
    </citation>
    <scope>NUCLEOTIDE SEQUENCE [LARGE SCALE GENOMIC DNA]</scope>
    <source>
        <strain evidence="2">zdho120</strain>
    </source>
</reference>
<dbReference type="Proteomes" id="UP000198211">
    <property type="component" value="Unassembled WGS sequence"/>
</dbReference>
<keyword evidence="2" id="KW-1185">Reference proteome</keyword>